<gene>
    <name evidence="10" type="ORF">Cdeb_00585</name>
</gene>
<feature type="transmembrane region" description="Helical" evidence="8">
    <location>
        <begin position="62"/>
        <end position="84"/>
    </location>
</feature>
<feature type="transmembrane region" description="Helical" evidence="8">
    <location>
        <begin position="119"/>
        <end position="138"/>
    </location>
</feature>
<feature type="transmembrane region" description="Helical" evidence="8">
    <location>
        <begin position="296"/>
        <end position="316"/>
    </location>
</feature>
<dbReference type="InterPro" id="IPR036259">
    <property type="entry name" value="MFS_trans_sf"/>
</dbReference>
<dbReference type="Pfam" id="PF12832">
    <property type="entry name" value="MFS_1_like"/>
    <property type="match status" value="1"/>
</dbReference>
<dbReference type="EMBL" id="AZRV01000012">
    <property type="protein sequence ID" value="RKO62855.1"/>
    <property type="molecule type" value="Genomic_DNA"/>
</dbReference>
<name>A0A420VGY7_9BACI</name>
<feature type="transmembrane region" description="Helical" evidence="8">
    <location>
        <begin position="322"/>
        <end position="342"/>
    </location>
</feature>
<evidence type="ECO:0000256" key="3">
    <source>
        <dbReference type="ARBA" id="ARBA00022475"/>
    </source>
</evidence>
<feature type="domain" description="Major facilitator superfamily associated" evidence="9">
    <location>
        <begin position="37"/>
        <end position="353"/>
    </location>
</feature>
<comment type="caution">
    <text evidence="10">The sequence shown here is derived from an EMBL/GenBank/DDBJ whole genome shotgun (WGS) entry which is preliminary data.</text>
</comment>
<sequence length="406" mass="46240">MDVKEMIRSRYPNRRDPVCRKMNVKDAIRETVFRFQLFAFSLVTSMLIFQYEILMNDRGVPIHLSLVVYSLSQIVIIFATLFWGKAITFARNKDRLIQISLIIRLVITVWMCIAEQKTLFILLFLLYHTVSSSIDIAFEGLMGRWSYRNRRPFGKFRLFGSMGYASSGLAAGFILSLTKNVNDLLVFILLLNFLIFLGNLFFPLNGEMEDPPAVRRGSGMGGKRVTALLFLCAVVVTLPNSFGVVLNNHYRTAFQLDVEAAVFWAGAALLLGSFLSEVTGFFFVDRLIERYGAKNIIFAGIGLSLLRWVIALFAGLPELFTATYLFHGVSFAFLYLGCVNYVREKFGESAVSEVVVNFSLYAGIICFLLTQVFSLILTYFTTGFILSLFIFICLLMLIFYYFSFWK</sequence>
<dbReference type="SUPFAM" id="SSF103473">
    <property type="entry name" value="MFS general substrate transporter"/>
    <property type="match status" value="1"/>
</dbReference>
<feature type="transmembrane region" description="Helical" evidence="8">
    <location>
        <begin position="96"/>
        <end position="113"/>
    </location>
</feature>
<dbReference type="GO" id="GO:0005886">
    <property type="term" value="C:plasma membrane"/>
    <property type="evidence" value="ECO:0007669"/>
    <property type="project" value="UniProtKB-SubCell"/>
</dbReference>
<evidence type="ECO:0000256" key="6">
    <source>
        <dbReference type="ARBA" id="ARBA00022989"/>
    </source>
</evidence>
<dbReference type="PANTHER" id="PTHR23522">
    <property type="entry name" value="BLL5896 PROTEIN"/>
    <property type="match status" value="1"/>
</dbReference>
<keyword evidence="3" id="KW-1003">Cell membrane</keyword>
<organism evidence="10 11">
    <name type="scientific">Caldibacillus debilis GB1</name>
    <dbReference type="NCBI Taxonomy" id="1339248"/>
    <lineage>
        <taxon>Bacteria</taxon>
        <taxon>Bacillati</taxon>
        <taxon>Bacillota</taxon>
        <taxon>Bacilli</taxon>
        <taxon>Bacillales</taxon>
        <taxon>Bacillaceae</taxon>
        <taxon>Caldibacillus</taxon>
    </lineage>
</organism>
<feature type="transmembrane region" description="Helical" evidence="8">
    <location>
        <begin position="31"/>
        <end position="50"/>
    </location>
</feature>
<evidence type="ECO:0000313" key="11">
    <source>
        <dbReference type="Proteomes" id="UP000286235"/>
    </source>
</evidence>
<accession>A0A420VGY7</accession>
<feature type="transmembrane region" description="Helical" evidence="8">
    <location>
        <begin position="383"/>
        <end position="402"/>
    </location>
</feature>
<comment type="subcellular location">
    <subcellularLocation>
        <location evidence="1">Cell inner membrane</location>
        <topology evidence="1">Multi-pass membrane protein</topology>
    </subcellularLocation>
</comment>
<keyword evidence="7 8" id="KW-0472">Membrane</keyword>
<evidence type="ECO:0000256" key="8">
    <source>
        <dbReference type="SAM" id="Phobius"/>
    </source>
</evidence>
<feature type="transmembrane region" description="Helical" evidence="8">
    <location>
        <begin position="225"/>
        <end position="242"/>
    </location>
</feature>
<keyword evidence="5 8" id="KW-0812">Transmembrane</keyword>
<reference evidence="10 11" key="1">
    <citation type="submission" date="2013-12" db="EMBL/GenBank/DDBJ databases">
        <title>Genome and proteome characterization of Caldibacillus debilis GB1 derived from a cellulolytic aero-tolerant co-culture.</title>
        <authorList>
            <person name="Wushke S.T."/>
            <person name="Zhang X."/>
            <person name="Fristensky B."/>
            <person name="Wilkins J.A."/>
            <person name="Levin D.B."/>
            <person name="Sparling R."/>
        </authorList>
    </citation>
    <scope>NUCLEOTIDE SEQUENCE [LARGE SCALE GENOMIC DNA]</scope>
    <source>
        <strain evidence="10 11">GB1</strain>
    </source>
</reference>
<dbReference type="PANTHER" id="PTHR23522:SF10">
    <property type="entry name" value="3-PHENYLPROPIONIC ACID TRANSPORTER-RELATED"/>
    <property type="match status" value="1"/>
</dbReference>
<dbReference type="AlphaFoldDB" id="A0A420VGY7"/>
<feature type="transmembrane region" description="Helical" evidence="8">
    <location>
        <begin position="184"/>
        <end position="204"/>
    </location>
</feature>
<evidence type="ECO:0000256" key="1">
    <source>
        <dbReference type="ARBA" id="ARBA00004429"/>
    </source>
</evidence>
<evidence type="ECO:0000259" key="9">
    <source>
        <dbReference type="Pfam" id="PF12832"/>
    </source>
</evidence>
<protein>
    <recommendedName>
        <fullName evidence="9">Major facilitator superfamily associated domain-containing protein</fullName>
    </recommendedName>
</protein>
<evidence type="ECO:0000256" key="2">
    <source>
        <dbReference type="ARBA" id="ARBA00022448"/>
    </source>
</evidence>
<keyword evidence="2" id="KW-0813">Transport</keyword>
<feature type="transmembrane region" description="Helical" evidence="8">
    <location>
        <begin position="262"/>
        <end position="284"/>
    </location>
</feature>
<dbReference type="InterPro" id="IPR024989">
    <property type="entry name" value="MFS_assoc_dom"/>
</dbReference>
<proteinExistence type="predicted"/>
<evidence type="ECO:0000256" key="5">
    <source>
        <dbReference type="ARBA" id="ARBA00022692"/>
    </source>
</evidence>
<evidence type="ECO:0000256" key="7">
    <source>
        <dbReference type="ARBA" id="ARBA00023136"/>
    </source>
</evidence>
<dbReference type="Proteomes" id="UP000286235">
    <property type="component" value="Unassembled WGS sequence"/>
</dbReference>
<evidence type="ECO:0000313" key="10">
    <source>
        <dbReference type="EMBL" id="RKO62855.1"/>
    </source>
</evidence>
<dbReference type="Gene3D" id="1.20.1250.20">
    <property type="entry name" value="MFS general substrate transporter like domains"/>
    <property type="match status" value="2"/>
</dbReference>
<evidence type="ECO:0000256" key="4">
    <source>
        <dbReference type="ARBA" id="ARBA00022519"/>
    </source>
</evidence>
<keyword evidence="4" id="KW-0997">Cell inner membrane</keyword>
<feature type="transmembrane region" description="Helical" evidence="8">
    <location>
        <begin position="354"/>
        <end position="377"/>
    </location>
</feature>
<keyword evidence="6 8" id="KW-1133">Transmembrane helix</keyword>
<keyword evidence="11" id="KW-1185">Reference proteome</keyword>
<feature type="transmembrane region" description="Helical" evidence="8">
    <location>
        <begin position="158"/>
        <end position="178"/>
    </location>
</feature>